<dbReference type="InterPro" id="IPR043128">
    <property type="entry name" value="Rev_trsase/Diguanyl_cyclase"/>
</dbReference>
<dbReference type="EMBL" id="BMYZ01000001">
    <property type="protein sequence ID" value="GGY63809.1"/>
    <property type="molecule type" value="Genomic_DNA"/>
</dbReference>
<dbReference type="Proteomes" id="UP000619761">
    <property type="component" value="Unassembled WGS sequence"/>
</dbReference>
<accession>A0ABQ3APJ9</accession>
<dbReference type="SUPFAM" id="SSF141868">
    <property type="entry name" value="EAL domain-like"/>
    <property type="match status" value="1"/>
</dbReference>
<proteinExistence type="predicted"/>
<feature type="domain" description="EAL" evidence="1">
    <location>
        <begin position="605"/>
        <end position="858"/>
    </location>
</feature>
<sequence length="863" mass="97593">MSPMNYQQPHSANLEELNPLSLEYALLAPDVAAWRFDVGSADLHFSKEFPLVFPGYQFPFNDLSGLLDNLSSADKYIFLQMFNSDPVDCDRGVRACEVKFPSEVGEYRVRFIGRLTPNKDRQYEGVAVPSTHWLANPGVETSSSLLRTLFAENPVASLMTDAKGVLLQANAAFEKLFDLNPRKISAAVGRYNLLRDKQLLADSEISQLLQNVFRAGETLSVDLTYSLDTIVKSFAAKKFNHTGKKISLRASLLPIRNRFGELERVLIQLQDRTREENALEILLKQQRELQESEASYKAFIANSSEAIWCYDMVPPISLDHPIEMQVDLMADRACLSQGNKVLVTMLGANSLQDLIGQGLRESGSTRYVFDLQYFVKNKYQMVDHDIIREDSKGRRYYFQISCVGVIENNRLTRVWGTTKDVSVRKRYEQRLEHISLHDSLTGLPNRANIYQEIERFYAREDEAQGALLFIDLDRFKEINDTLGHQVGDRLLQLIGPRIKSEMNEIHGTVARMGGDEFAIFLPSIRNQQHAVVFAHCILDALRLEFDLEVFCAEISASIGIALAPTQASDVNELMRYADVAMYHAKEQMSGIAVYKPEIDPHSPKRLAMMSELGRAIREDQLCLYYQPKVKLDSKTFYGFEALLRWNHPELGFVPPNDFIPIAEVTSLIHPLTAWVLEKSISQCCLWHSQGLNVSVAVNLSARNLLDENMPKLVRTLLQKYGLPASSLELEITESSIMSDPSRALRVLQQLHDLGAQLSIDDFGTGYSSLAYLKKLPVQTLKIDYSFIRNMLEDKQDELIVESTIHLAHSLSLKVVAEGVENAALIDRLSSMGCDEAQGYHIGRPMALAQIDEWMAESVWTDMR</sequence>
<dbReference type="SMART" id="SM00267">
    <property type="entry name" value="GGDEF"/>
    <property type="match status" value="1"/>
</dbReference>
<dbReference type="InterPro" id="IPR000014">
    <property type="entry name" value="PAS"/>
</dbReference>
<dbReference type="PANTHER" id="PTHR44757:SF2">
    <property type="entry name" value="BIOFILM ARCHITECTURE MAINTENANCE PROTEIN MBAA"/>
    <property type="match status" value="1"/>
</dbReference>
<dbReference type="Pfam" id="PF13426">
    <property type="entry name" value="PAS_9"/>
    <property type="match status" value="1"/>
</dbReference>
<dbReference type="InterPro" id="IPR052155">
    <property type="entry name" value="Biofilm_reg_signaling"/>
</dbReference>
<dbReference type="InterPro" id="IPR029787">
    <property type="entry name" value="Nucleotide_cyclase"/>
</dbReference>
<name>A0ABQ3APJ9_9GAMM</name>
<dbReference type="InterPro" id="IPR001633">
    <property type="entry name" value="EAL_dom"/>
</dbReference>
<dbReference type="CDD" id="cd01949">
    <property type="entry name" value="GGDEF"/>
    <property type="match status" value="1"/>
</dbReference>
<dbReference type="Pfam" id="PF00563">
    <property type="entry name" value="EAL"/>
    <property type="match status" value="1"/>
</dbReference>
<dbReference type="PROSITE" id="PS50883">
    <property type="entry name" value="EAL"/>
    <property type="match status" value="1"/>
</dbReference>
<dbReference type="Gene3D" id="3.20.20.450">
    <property type="entry name" value="EAL domain"/>
    <property type="match status" value="1"/>
</dbReference>
<evidence type="ECO:0008006" key="5">
    <source>
        <dbReference type="Google" id="ProtNLM"/>
    </source>
</evidence>
<dbReference type="PANTHER" id="PTHR44757">
    <property type="entry name" value="DIGUANYLATE CYCLASE DGCP"/>
    <property type="match status" value="1"/>
</dbReference>
<dbReference type="Pfam" id="PF00990">
    <property type="entry name" value="GGDEF"/>
    <property type="match status" value="1"/>
</dbReference>
<dbReference type="InterPro" id="IPR000160">
    <property type="entry name" value="GGDEF_dom"/>
</dbReference>
<evidence type="ECO:0000313" key="4">
    <source>
        <dbReference type="Proteomes" id="UP000619761"/>
    </source>
</evidence>
<dbReference type="Gene3D" id="3.30.70.270">
    <property type="match status" value="1"/>
</dbReference>
<evidence type="ECO:0000259" key="2">
    <source>
        <dbReference type="PROSITE" id="PS50887"/>
    </source>
</evidence>
<dbReference type="InterPro" id="IPR035919">
    <property type="entry name" value="EAL_sf"/>
</dbReference>
<dbReference type="NCBIfam" id="TIGR00254">
    <property type="entry name" value="GGDEF"/>
    <property type="match status" value="1"/>
</dbReference>
<evidence type="ECO:0000259" key="1">
    <source>
        <dbReference type="PROSITE" id="PS50883"/>
    </source>
</evidence>
<keyword evidence="4" id="KW-1185">Reference proteome</keyword>
<dbReference type="Gene3D" id="3.30.450.20">
    <property type="entry name" value="PAS domain"/>
    <property type="match status" value="2"/>
</dbReference>
<organism evidence="3 4">
    <name type="scientific">Cellvibrio zantedeschiae</name>
    <dbReference type="NCBI Taxonomy" id="1237077"/>
    <lineage>
        <taxon>Bacteria</taxon>
        <taxon>Pseudomonadati</taxon>
        <taxon>Pseudomonadota</taxon>
        <taxon>Gammaproteobacteria</taxon>
        <taxon>Cellvibrionales</taxon>
        <taxon>Cellvibrionaceae</taxon>
        <taxon>Cellvibrio</taxon>
    </lineage>
</organism>
<dbReference type="PROSITE" id="PS50887">
    <property type="entry name" value="GGDEF"/>
    <property type="match status" value="1"/>
</dbReference>
<evidence type="ECO:0000313" key="3">
    <source>
        <dbReference type="EMBL" id="GGY63809.1"/>
    </source>
</evidence>
<comment type="caution">
    <text evidence="3">The sequence shown here is derived from an EMBL/GenBank/DDBJ whole genome shotgun (WGS) entry which is preliminary data.</text>
</comment>
<dbReference type="SMART" id="SM00052">
    <property type="entry name" value="EAL"/>
    <property type="match status" value="1"/>
</dbReference>
<protein>
    <recommendedName>
        <fullName evidence="5">Diguanylate cyclase</fullName>
    </recommendedName>
</protein>
<dbReference type="SUPFAM" id="SSF55073">
    <property type="entry name" value="Nucleotide cyclase"/>
    <property type="match status" value="1"/>
</dbReference>
<dbReference type="CDD" id="cd01948">
    <property type="entry name" value="EAL"/>
    <property type="match status" value="1"/>
</dbReference>
<reference evidence="4" key="1">
    <citation type="journal article" date="2019" name="Int. J. Syst. Evol. Microbiol.">
        <title>The Global Catalogue of Microorganisms (GCM) 10K type strain sequencing project: providing services to taxonomists for standard genome sequencing and annotation.</title>
        <authorList>
            <consortium name="The Broad Institute Genomics Platform"/>
            <consortium name="The Broad Institute Genome Sequencing Center for Infectious Disease"/>
            <person name="Wu L."/>
            <person name="Ma J."/>
        </authorList>
    </citation>
    <scope>NUCLEOTIDE SEQUENCE [LARGE SCALE GENOMIC DNA]</scope>
    <source>
        <strain evidence="4">KCTC 32239</strain>
    </source>
</reference>
<feature type="domain" description="GGDEF" evidence="2">
    <location>
        <begin position="463"/>
        <end position="596"/>
    </location>
</feature>
<gene>
    <name evidence="3" type="ORF">GCM10011613_04400</name>
</gene>
<dbReference type="CDD" id="cd00130">
    <property type="entry name" value="PAS"/>
    <property type="match status" value="1"/>
</dbReference>